<accession>A0ABT7BWT1</accession>
<gene>
    <name evidence="6" type="ORF">PMH09_10000</name>
</gene>
<keyword evidence="2" id="KW-0479">Metal-binding</keyword>
<evidence type="ECO:0000313" key="7">
    <source>
        <dbReference type="Proteomes" id="UP001232992"/>
    </source>
</evidence>
<reference evidence="6 7" key="1">
    <citation type="submission" date="2023-01" db="EMBL/GenBank/DDBJ databases">
        <title>Novel diversity within Roseofilum (Cyanobacteria; Desertifilaceae) from marine benthic mats with descriptions of four novel species.</title>
        <authorList>
            <person name="Wang Y."/>
            <person name="Berthold D.E."/>
            <person name="Hu J."/>
            <person name="Lefler F.W."/>
            <person name="Laughinghouse H.D. IV."/>
        </authorList>
    </citation>
    <scope>NUCLEOTIDE SEQUENCE [LARGE SCALE GENOMIC DNA]</scope>
    <source>
        <strain evidence="6 7">BLCC-M143</strain>
    </source>
</reference>
<keyword evidence="3" id="KW-0460">Magnesium</keyword>
<keyword evidence="4" id="KW-0456">Lyase</keyword>
<dbReference type="Gene3D" id="3.60.120.10">
    <property type="entry name" value="Anthranilate synthase"/>
    <property type="match status" value="1"/>
</dbReference>
<feature type="domain" description="Chorismate-utilising enzyme C-terminal" evidence="5">
    <location>
        <begin position="179"/>
        <end position="437"/>
    </location>
</feature>
<dbReference type="RefSeq" id="WP_283758184.1">
    <property type="nucleotide sequence ID" value="NZ_JAQOSQ010000008.1"/>
</dbReference>
<dbReference type="Proteomes" id="UP001232992">
    <property type="component" value="Unassembled WGS sequence"/>
</dbReference>
<organism evidence="6 7">
    <name type="scientific">Roseofilum casamattae BLCC-M143</name>
    <dbReference type="NCBI Taxonomy" id="3022442"/>
    <lineage>
        <taxon>Bacteria</taxon>
        <taxon>Bacillati</taxon>
        <taxon>Cyanobacteriota</taxon>
        <taxon>Cyanophyceae</taxon>
        <taxon>Desertifilales</taxon>
        <taxon>Desertifilaceae</taxon>
        <taxon>Roseofilum</taxon>
        <taxon>Roseofilum casamattae</taxon>
    </lineage>
</organism>
<evidence type="ECO:0000256" key="3">
    <source>
        <dbReference type="ARBA" id="ARBA00022842"/>
    </source>
</evidence>
<dbReference type="Pfam" id="PF00425">
    <property type="entry name" value="Chorismate_bind"/>
    <property type="match status" value="1"/>
</dbReference>
<evidence type="ECO:0000313" key="6">
    <source>
        <dbReference type="EMBL" id="MDJ1183530.1"/>
    </source>
</evidence>
<evidence type="ECO:0000259" key="5">
    <source>
        <dbReference type="Pfam" id="PF00425"/>
    </source>
</evidence>
<comment type="cofactor">
    <cofactor evidence="1">
        <name>Mg(2+)</name>
        <dbReference type="ChEBI" id="CHEBI:18420"/>
    </cofactor>
</comment>
<dbReference type="SUPFAM" id="SSF56322">
    <property type="entry name" value="ADC synthase"/>
    <property type="match status" value="1"/>
</dbReference>
<dbReference type="PANTHER" id="PTHR11236">
    <property type="entry name" value="AMINOBENZOATE/ANTHRANILATE SYNTHASE"/>
    <property type="match status" value="1"/>
</dbReference>
<dbReference type="PANTHER" id="PTHR11236:SF48">
    <property type="entry name" value="ISOCHORISMATE SYNTHASE MENF"/>
    <property type="match status" value="1"/>
</dbReference>
<dbReference type="InterPro" id="IPR015890">
    <property type="entry name" value="Chorismate_C"/>
</dbReference>
<protein>
    <submittedName>
        <fullName evidence="6">Anthranilate synthase component I family protein</fullName>
    </submittedName>
</protein>
<evidence type="ECO:0000256" key="4">
    <source>
        <dbReference type="ARBA" id="ARBA00023239"/>
    </source>
</evidence>
<evidence type="ECO:0000256" key="1">
    <source>
        <dbReference type="ARBA" id="ARBA00001946"/>
    </source>
</evidence>
<name>A0ABT7BWT1_9CYAN</name>
<dbReference type="EMBL" id="JAQOSQ010000008">
    <property type="protein sequence ID" value="MDJ1183530.1"/>
    <property type="molecule type" value="Genomic_DNA"/>
</dbReference>
<keyword evidence="7" id="KW-1185">Reference proteome</keyword>
<sequence length="449" mass="50222">MTVVYHSMGKTQTYDELLLPNDREPASVLQSLIESKQFAQYGIYQGEDEVCFAGGAAMAVTVDREQVSLVGLGCDRAVTARNPLKQVESLLAEIPIEDWTAYGYVSFDLVRYYYSYGKAIAAPLLYFFVPMTEAIITLSEIRVRTLDNVETIRNLVLRSQPQPTPKPASISFPETFGDEDIYHHRVETLQKAIRDGQLHKAIMSRSVKVKGKLDVFGTYLLGTERNQASRSYGLHLPGVRTVGFSPEILMKLTEDSSGGRVLVTHPVAGTRPRGHTPEMDKSLQRELFASAKEVQEHSLSIWSVQGEMQKVCLPNTVQVVDFMQVKQYRWVQHLCSKVQGRLADDRTLWDALAVLFPGVTVSGIEKDRAIAWIDRLEEEPRGIYAGAIGWINSSEEADLAIPIRSAYQYQDWIYLNAGAGIMGESIAANEYIESMNKMNTMLANLVLEA</sequence>
<proteinExistence type="predicted"/>
<dbReference type="PRINTS" id="PR00095">
    <property type="entry name" value="ANTSNTHASEI"/>
</dbReference>
<dbReference type="InterPro" id="IPR005801">
    <property type="entry name" value="ADC_synthase"/>
</dbReference>
<evidence type="ECO:0000256" key="2">
    <source>
        <dbReference type="ARBA" id="ARBA00022723"/>
    </source>
</evidence>
<dbReference type="InterPro" id="IPR019999">
    <property type="entry name" value="Anth_synth_I-like"/>
</dbReference>
<comment type="caution">
    <text evidence="6">The sequence shown here is derived from an EMBL/GenBank/DDBJ whole genome shotgun (WGS) entry which is preliminary data.</text>
</comment>